<protein>
    <recommendedName>
        <fullName evidence="2">TRF2/HOY1 PH-like domain-containing protein</fullName>
    </recommendedName>
</protein>
<proteinExistence type="predicted"/>
<gene>
    <name evidence="3" type="ORF">K7X08_036448</name>
</gene>
<dbReference type="OrthoDB" id="6159439at2759"/>
<dbReference type="AlphaFoldDB" id="A0A9Q1L5A7"/>
<feature type="region of interest" description="Disordered" evidence="1">
    <location>
        <begin position="96"/>
        <end position="137"/>
    </location>
</feature>
<evidence type="ECO:0000256" key="1">
    <source>
        <dbReference type="SAM" id="MobiDB-lite"/>
    </source>
</evidence>
<feature type="compositionally biased region" description="Low complexity" evidence="1">
    <location>
        <begin position="97"/>
        <end position="107"/>
    </location>
</feature>
<dbReference type="EMBL" id="JAJAGQ010000022">
    <property type="protein sequence ID" value="KAJ8529613.1"/>
    <property type="molecule type" value="Genomic_DNA"/>
</dbReference>
<dbReference type="Proteomes" id="UP001152561">
    <property type="component" value="Unassembled WGS sequence"/>
</dbReference>
<dbReference type="InterPro" id="IPR057939">
    <property type="entry name" value="TRF2_HOY1_PH"/>
</dbReference>
<accession>A0A9Q1L5A7</accession>
<feature type="compositionally biased region" description="Low complexity" evidence="1">
    <location>
        <begin position="37"/>
        <end position="48"/>
    </location>
</feature>
<sequence length="555" mass="62706">MVIRDDYGGLYVLDHQNVESTNPQINDHDNDNKHLNTSLRLKSRSTSSDSDEDGRYKRFRPSPQSNSEDGEMNNPNLLGLTLKKTPSFMNLIETQLSAQGSSSSSASRRVGRPTTSSSRHENQMNSSRINASKNKSKTEDFAIASEKLKASNFPAMKLKIGTWERVSRHEGDLIAKCYYAKRKLVWEILDGPLKSKIEIQWSDIIAIRASIPPGEQPGVLELELNQPPTFYRETNPQPRKHTLWQQTSDFTGGQAPIYRRHCVRFSPGVLDKHYEKLLNYDARLKELSKQPFPQQLSPYFESDTPEFSNFSFDNNYGSQIFPRMHHPFCYSSSSSIVLPNHTVHNKSTMMPPMGHFSSSFPVSGGRRNNYAHTNQRTVLWGQGPNNLVNVAMGNQTIGMLPDSTTPQTNWVITTQNYQAMYPQNDSMGNNQENVALNYIKNHLLNDNQVASSNEPTLVANVDSMYSLLEHHENGTLDVTGDLYGLNFGYQVMDNYAQDVVPNNVTTYAEPITWMVSQEANQNLNLEQTMEHFVSPSTYADTIQGGYPTLDVNQDV</sequence>
<feature type="domain" description="TRF2/HOY1 PH-like" evidence="2">
    <location>
        <begin position="152"/>
        <end position="271"/>
    </location>
</feature>
<dbReference type="Pfam" id="PF24818">
    <property type="entry name" value="PH_TRF2_HOY1"/>
    <property type="match status" value="1"/>
</dbReference>
<evidence type="ECO:0000313" key="4">
    <source>
        <dbReference type="Proteomes" id="UP001152561"/>
    </source>
</evidence>
<evidence type="ECO:0000259" key="2">
    <source>
        <dbReference type="Pfam" id="PF24818"/>
    </source>
</evidence>
<organism evidence="3 4">
    <name type="scientific">Anisodus acutangulus</name>
    <dbReference type="NCBI Taxonomy" id="402998"/>
    <lineage>
        <taxon>Eukaryota</taxon>
        <taxon>Viridiplantae</taxon>
        <taxon>Streptophyta</taxon>
        <taxon>Embryophyta</taxon>
        <taxon>Tracheophyta</taxon>
        <taxon>Spermatophyta</taxon>
        <taxon>Magnoliopsida</taxon>
        <taxon>eudicotyledons</taxon>
        <taxon>Gunneridae</taxon>
        <taxon>Pentapetalae</taxon>
        <taxon>asterids</taxon>
        <taxon>lamiids</taxon>
        <taxon>Solanales</taxon>
        <taxon>Solanaceae</taxon>
        <taxon>Solanoideae</taxon>
        <taxon>Hyoscyameae</taxon>
        <taxon>Anisodus</taxon>
    </lineage>
</organism>
<name>A0A9Q1L5A7_9SOLA</name>
<evidence type="ECO:0000313" key="3">
    <source>
        <dbReference type="EMBL" id="KAJ8529613.1"/>
    </source>
</evidence>
<feature type="compositionally biased region" description="Polar residues" evidence="1">
    <location>
        <begin position="113"/>
        <end position="133"/>
    </location>
</feature>
<reference evidence="4" key="1">
    <citation type="journal article" date="2023" name="Proc. Natl. Acad. Sci. U.S.A.">
        <title>Genomic and structural basis for evolution of tropane alkaloid biosynthesis.</title>
        <authorList>
            <person name="Wanga Y.-J."/>
            <person name="Taina T."/>
            <person name="Yua J.-Y."/>
            <person name="Lia J."/>
            <person name="Xua B."/>
            <person name="Chenc J."/>
            <person name="D'Auriad J.C."/>
            <person name="Huanga J.-P."/>
            <person name="Huanga S.-X."/>
        </authorList>
    </citation>
    <scope>NUCLEOTIDE SEQUENCE [LARGE SCALE GENOMIC DNA]</scope>
    <source>
        <strain evidence="4">cv. KIB-2019</strain>
    </source>
</reference>
<dbReference type="PANTHER" id="PTHR33494">
    <property type="entry name" value="OS02G0793800 PROTEIN"/>
    <property type="match status" value="1"/>
</dbReference>
<dbReference type="PANTHER" id="PTHR33494:SF5">
    <property type="entry name" value="F10A16.6 PROTEIN"/>
    <property type="match status" value="1"/>
</dbReference>
<feature type="region of interest" description="Disordered" evidence="1">
    <location>
        <begin position="20"/>
        <end position="80"/>
    </location>
</feature>
<comment type="caution">
    <text evidence="3">The sequence shown here is derived from an EMBL/GenBank/DDBJ whole genome shotgun (WGS) entry which is preliminary data.</text>
</comment>
<keyword evidence="4" id="KW-1185">Reference proteome</keyword>